<dbReference type="EMBL" id="LN906597">
    <property type="protein sequence ID" value="CUT17458.1"/>
    <property type="molecule type" value="Genomic_DNA"/>
</dbReference>
<comment type="function">
    <text evidence="5">In eubacteria ppGpp (guanosine 3'-diphosphate 5'-diphosphate) is a mediator of the stringent response that coordinates a variety of cellular activities in response to changes in nutritional abundance.</text>
</comment>
<dbReference type="InterPro" id="IPR007685">
    <property type="entry name" value="RelA_SpoT"/>
</dbReference>
<dbReference type="FunFam" id="3.10.20.30:FF:000002">
    <property type="entry name" value="GTP pyrophosphokinase (RelA/SpoT)"/>
    <property type="match status" value="1"/>
</dbReference>
<comment type="similarity">
    <text evidence="5">Belongs to the relA/spoT family.</text>
</comment>
<dbReference type="FunFam" id="3.30.460.10:FF:000001">
    <property type="entry name" value="GTP pyrophosphokinase RelA"/>
    <property type="match status" value="1"/>
</dbReference>
<dbReference type="InterPro" id="IPR043519">
    <property type="entry name" value="NT_sf"/>
</dbReference>
<keyword evidence="8" id="KW-1185">Reference proteome</keyword>
<dbReference type="GO" id="GO:0015949">
    <property type="term" value="P:nucleobase-containing small molecule interconversion"/>
    <property type="evidence" value="ECO:0007669"/>
    <property type="project" value="UniProtKB-ARBA"/>
</dbReference>
<name>A0A0S4M3M9_9BURK</name>
<evidence type="ECO:0000313" key="7">
    <source>
        <dbReference type="EMBL" id="CUT17458.1"/>
    </source>
</evidence>
<dbReference type="PANTHER" id="PTHR21262">
    <property type="entry name" value="GUANOSINE-3',5'-BIS DIPHOSPHATE 3'-PYROPHOSPHOHYDROLASE"/>
    <property type="match status" value="1"/>
</dbReference>
<dbReference type="OrthoDB" id="9805041at2"/>
<dbReference type="Gene3D" id="1.10.3210.10">
    <property type="entry name" value="Hypothetical protein af1432"/>
    <property type="match status" value="1"/>
</dbReference>
<evidence type="ECO:0000256" key="4">
    <source>
        <dbReference type="ARBA" id="ARBA00033308"/>
    </source>
</evidence>
<dbReference type="SUPFAM" id="SSF81301">
    <property type="entry name" value="Nucleotidyltransferase"/>
    <property type="match status" value="1"/>
</dbReference>
<dbReference type="PROSITE" id="PS51880">
    <property type="entry name" value="TGS"/>
    <property type="match status" value="1"/>
</dbReference>
<dbReference type="NCBIfam" id="TIGR00691">
    <property type="entry name" value="spoT_relA"/>
    <property type="match status" value="1"/>
</dbReference>
<dbReference type="RefSeq" id="WP_092342883.1">
    <property type="nucleotide sequence ID" value="NZ_FLSL01000085.1"/>
</dbReference>
<dbReference type="Gene3D" id="3.10.20.30">
    <property type="match status" value="1"/>
</dbReference>
<dbReference type="GO" id="GO:0005886">
    <property type="term" value="C:plasma membrane"/>
    <property type="evidence" value="ECO:0007669"/>
    <property type="project" value="TreeGrafter"/>
</dbReference>
<evidence type="ECO:0000256" key="2">
    <source>
        <dbReference type="ARBA" id="ARBA00029754"/>
    </source>
</evidence>
<dbReference type="Pfam" id="PF13328">
    <property type="entry name" value="HD_4"/>
    <property type="match status" value="1"/>
</dbReference>
<gene>
    <name evidence="7" type="ORF">Ark11_0622</name>
</gene>
<dbReference type="STRING" id="1561003.Ark11_0622"/>
<reference evidence="8" key="1">
    <citation type="submission" date="2015-11" db="EMBL/GenBank/DDBJ databases">
        <authorList>
            <person name="Seth-Smith H.M.B."/>
        </authorList>
    </citation>
    <scope>NUCLEOTIDE SEQUENCE [LARGE SCALE GENOMIC DNA]</scope>
    <source>
        <strain evidence="8">2013Ark11</strain>
    </source>
</reference>
<dbReference type="InterPro" id="IPR012676">
    <property type="entry name" value="TGS-like"/>
</dbReference>
<dbReference type="SUPFAM" id="SSF109604">
    <property type="entry name" value="HD-domain/PDEase-like"/>
    <property type="match status" value="1"/>
</dbReference>
<dbReference type="CDD" id="cd05399">
    <property type="entry name" value="NT_Rel-Spo_like"/>
    <property type="match status" value="1"/>
</dbReference>
<evidence type="ECO:0000259" key="6">
    <source>
        <dbReference type="PROSITE" id="PS51880"/>
    </source>
</evidence>
<sequence>MSVVADKKKSFFDIDMLQSMVFSSLSDEDHETFRAIERLASSFLSGRCCPSHGEDSLHHAYGVSAIISQLGFGKESVYASLLFLIPILSDDYELSLKKLSELVDPDTFSLLKGVAKVFRIKFFRYEDIQIYSSQRMNAESFRQMILALVEDIRVVVIVLSSHLQILRYLTTVELGPFHQQFAQVVLNIFAPLANRLGVCRIKWELEDLAFRFYKPELYKSIVQKLCAKRKERELFIQQCMDSLSASLDDENINHKIYGRPKNIYSIYNKMNYKNIGFSDLYDIHAIRILVQSVRDCYVVLGIVHGLWAPLPKEFDDYILQPKSNLYQSLHTVVQVMSGRNLEVQIRTFDMHQHAELGVASHWRYKERSSVSSYDYKISLLRRLLVWRDDLAQNLTWADCTQRAQLNQTIYVFTPQGQVVALPRGATPIDFAYSLHTEIGHSCRGAKVNGAIVPLDTSLDTGQRIEILTSKHGVPSRDWIGCSPVYAVTNRARSKIRQYLHQIDDVKDDVFLKGKQMLSKKIAQIKCSSVAVEEVATKFGFVDVKSLYRAVYNGDISAKMWRSLRRDSLGADVSTPNVSSLPFISSTDFSVMGVSGLSTRLSNCCHPIPSDEMMGFVTSDHCISIHRNDCPNLQRILKKRPERAVTVQWNQIMRSIGSSWLYSFKIELLDSKDGIKSVMDVFARQSGRMIKLLSSLHRDILVVHVVWETDPDRYEDLIMSLRRIAGFIRIYRV</sequence>
<dbReference type="PANTHER" id="PTHR21262:SF31">
    <property type="entry name" value="GTP PYROPHOSPHOKINASE"/>
    <property type="match status" value="1"/>
</dbReference>
<dbReference type="PATRIC" id="fig|1561003.3.peg.626"/>
<protein>
    <recommendedName>
        <fullName evidence="1">GTP pyrophosphokinase</fullName>
    </recommendedName>
    <alternativeName>
        <fullName evidence="3">(p)ppGpp synthase</fullName>
    </alternativeName>
    <alternativeName>
        <fullName evidence="2">ATP:GTP 3'-pyrophosphotransferase</fullName>
    </alternativeName>
    <alternativeName>
        <fullName evidence="4">ppGpp synthase I</fullName>
    </alternativeName>
</protein>
<dbReference type="InterPro" id="IPR012675">
    <property type="entry name" value="Beta-grasp_dom_sf"/>
</dbReference>
<dbReference type="SMART" id="SM00954">
    <property type="entry name" value="RelA_SpoT"/>
    <property type="match status" value="1"/>
</dbReference>
<dbReference type="InterPro" id="IPR004811">
    <property type="entry name" value="RelA/Spo_fam"/>
</dbReference>
<dbReference type="AlphaFoldDB" id="A0A0S4M3M9"/>
<dbReference type="CDD" id="cd01668">
    <property type="entry name" value="TGS_RSH"/>
    <property type="match status" value="1"/>
</dbReference>
<keyword evidence="7" id="KW-0418">Kinase</keyword>
<evidence type="ECO:0000256" key="1">
    <source>
        <dbReference type="ARBA" id="ARBA00019852"/>
    </source>
</evidence>
<dbReference type="GO" id="GO:0016301">
    <property type="term" value="F:kinase activity"/>
    <property type="evidence" value="ECO:0007669"/>
    <property type="project" value="UniProtKB-KW"/>
</dbReference>
<dbReference type="Proteomes" id="UP000198651">
    <property type="component" value="Chromosome I"/>
</dbReference>
<keyword evidence="7" id="KW-0808">Transferase</keyword>
<dbReference type="GO" id="GO:0008893">
    <property type="term" value="F:guanosine-3',5'-bis(diphosphate) 3'-diphosphatase activity"/>
    <property type="evidence" value="ECO:0007669"/>
    <property type="project" value="TreeGrafter"/>
</dbReference>
<accession>A0A0S4M3M9</accession>
<dbReference type="InterPro" id="IPR004095">
    <property type="entry name" value="TGS"/>
</dbReference>
<evidence type="ECO:0000313" key="8">
    <source>
        <dbReference type="Proteomes" id="UP000198651"/>
    </source>
</evidence>
<dbReference type="GO" id="GO:0008728">
    <property type="term" value="F:GTP diphosphokinase activity"/>
    <property type="evidence" value="ECO:0007669"/>
    <property type="project" value="TreeGrafter"/>
</dbReference>
<dbReference type="SUPFAM" id="SSF81271">
    <property type="entry name" value="TGS-like"/>
    <property type="match status" value="1"/>
</dbReference>
<dbReference type="GO" id="GO:0042594">
    <property type="term" value="P:response to starvation"/>
    <property type="evidence" value="ECO:0007669"/>
    <property type="project" value="TreeGrafter"/>
</dbReference>
<proteinExistence type="inferred from homology"/>
<evidence type="ECO:0000256" key="3">
    <source>
        <dbReference type="ARBA" id="ARBA00032407"/>
    </source>
</evidence>
<dbReference type="Pfam" id="PF04607">
    <property type="entry name" value="RelA_SpoT"/>
    <property type="match status" value="1"/>
</dbReference>
<dbReference type="GO" id="GO:0015969">
    <property type="term" value="P:guanosine tetraphosphate metabolic process"/>
    <property type="evidence" value="ECO:0007669"/>
    <property type="project" value="InterPro"/>
</dbReference>
<organism evidence="7 8">
    <name type="scientific">Candidatus Ichthyocystis hellenicum</name>
    <dbReference type="NCBI Taxonomy" id="1561003"/>
    <lineage>
        <taxon>Bacteria</taxon>
        <taxon>Pseudomonadati</taxon>
        <taxon>Pseudomonadota</taxon>
        <taxon>Betaproteobacteria</taxon>
        <taxon>Burkholderiales</taxon>
        <taxon>Candidatus Ichthyocystis</taxon>
    </lineage>
</organism>
<dbReference type="Pfam" id="PF02824">
    <property type="entry name" value="TGS"/>
    <property type="match status" value="1"/>
</dbReference>
<evidence type="ECO:0000256" key="5">
    <source>
        <dbReference type="RuleBase" id="RU003847"/>
    </source>
</evidence>
<feature type="domain" description="TGS" evidence="6">
    <location>
        <begin position="407"/>
        <end position="468"/>
    </location>
</feature>
<dbReference type="InterPro" id="IPR033655">
    <property type="entry name" value="TGS_RelA/SpoT"/>
</dbReference>
<dbReference type="Gene3D" id="3.30.460.10">
    <property type="entry name" value="Beta Polymerase, domain 2"/>
    <property type="match status" value="1"/>
</dbReference>